<evidence type="ECO:0000313" key="3">
    <source>
        <dbReference type="Proteomes" id="UP000320876"/>
    </source>
</evidence>
<organism evidence="2 3">
    <name type="scientific">Amycolatopsis cihanbeyliensis</name>
    <dbReference type="NCBI Taxonomy" id="1128664"/>
    <lineage>
        <taxon>Bacteria</taxon>
        <taxon>Bacillati</taxon>
        <taxon>Actinomycetota</taxon>
        <taxon>Actinomycetes</taxon>
        <taxon>Pseudonocardiales</taxon>
        <taxon>Pseudonocardiaceae</taxon>
        <taxon>Amycolatopsis</taxon>
    </lineage>
</organism>
<feature type="compositionally biased region" description="Low complexity" evidence="1">
    <location>
        <begin position="23"/>
        <end position="39"/>
    </location>
</feature>
<name>A0A542DKH0_AMYCI</name>
<dbReference type="InterPro" id="IPR024520">
    <property type="entry name" value="DUF3558"/>
</dbReference>
<dbReference type="Pfam" id="PF12079">
    <property type="entry name" value="DUF3558"/>
    <property type="match status" value="1"/>
</dbReference>
<keyword evidence="3" id="KW-1185">Reference proteome</keyword>
<comment type="caution">
    <text evidence="2">The sequence shown here is derived from an EMBL/GenBank/DDBJ whole genome shotgun (WGS) entry which is preliminary data.</text>
</comment>
<dbReference type="PROSITE" id="PS51257">
    <property type="entry name" value="PROKAR_LIPOPROTEIN"/>
    <property type="match status" value="1"/>
</dbReference>
<protein>
    <submittedName>
        <fullName evidence="2">Uncharacterized protein DUF3558</fullName>
    </submittedName>
</protein>
<sequence length="192" mass="20656">MTGYPARRRTVLAVLAAAGLAGCDSTPEAGPAPTETPSGGPEPGYQRPFELPLDGVDPCALLGTADLDALGVNSTPRRSGAACSFDVDRTEPYYSYVLETMIDTGLDSMPAGARRAHRMLIRRDTVAGFPALTRYRKGRWPSDCQTLVGVARGQTLRAQLYPVSPRAFGLRQLCDMSERVATLAVQTLRARK</sequence>
<accession>A0A542DKH0</accession>
<evidence type="ECO:0000256" key="1">
    <source>
        <dbReference type="SAM" id="MobiDB-lite"/>
    </source>
</evidence>
<proteinExistence type="predicted"/>
<feature type="region of interest" description="Disordered" evidence="1">
    <location>
        <begin position="23"/>
        <end position="46"/>
    </location>
</feature>
<gene>
    <name evidence="2" type="ORF">FB471_3353</name>
</gene>
<dbReference type="RefSeq" id="WP_246076439.1">
    <property type="nucleotide sequence ID" value="NZ_VFML01000001.1"/>
</dbReference>
<dbReference type="EMBL" id="VFML01000001">
    <property type="protein sequence ID" value="TQJ03591.1"/>
    <property type="molecule type" value="Genomic_DNA"/>
</dbReference>
<evidence type="ECO:0000313" key="2">
    <source>
        <dbReference type="EMBL" id="TQJ03591.1"/>
    </source>
</evidence>
<dbReference type="Proteomes" id="UP000320876">
    <property type="component" value="Unassembled WGS sequence"/>
</dbReference>
<dbReference type="AlphaFoldDB" id="A0A542DKH0"/>
<reference evidence="2 3" key="1">
    <citation type="submission" date="2019-06" db="EMBL/GenBank/DDBJ databases">
        <title>Sequencing the genomes of 1000 actinobacteria strains.</title>
        <authorList>
            <person name="Klenk H.-P."/>
        </authorList>
    </citation>
    <scope>NUCLEOTIDE SEQUENCE [LARGE SCALE GENOMIC DNA]</scope>
    <source>
        <strain evidence="2 3">DSM 45679</strain>
    </source>
</reference>